<keyword evidence="4" id="KW-1185">Reference proteome</keyword>
<comment type="caution">
    <text evidence="3">The sequence shown here is derived from an EMBL/GenBank/DDBJ whole genome shotgun (WGS) entry which is preliminary data.</text>
</comment>
<feature type="compositionally biased region" description="Polar residues" evidence="1">
    <location>
        <begin position="1"/>
        <end position="14"/>
    </location>
</feature>
<dbReference type="Proteomes" id="UP000253759">
    <property type="component" value="Unassembled WGS sequence"/>
</dbReference>
<name>A0A369W8K0_9HYPH</name>
<dbReference type="InterPro" id="IPR041649">
    <property type="entry name" value="NepR"/>
</dbReference>
<gene>
    <name evidence="3" type="ORF">DVH29_01855</name>
</gene>
<evidence type="ECO:0000313" key="4">
    <source>
        <dbReference type="Proteomes" id="UP000253759"/>
    </source>
</evidence>
<feature type="domain" description="Anti-sigma factor NepR" evidence="2">
    <location>
        <begin position="34"/>
        <end position="66"/>
    </location>
</feature>
<accession>A0A369W8K0</accession>
<organism evidence="3 4">
    <name type="scientific">Pelagibacterium lacus</name>
    <dbReference type="NCBI Taxonomy" id="2282655"/>
    <lineage>
        <taxon>Bacteria</taxon>
        <taxon>Pseudomonadati</taxon>
        <taxon>Pseudomonadota</taxon>
        <taxon>Alphaproteobacteria</taxon>
        <taxon>Hyphomicrobiales</taxon>
        <taxon>Devosiaceae</taxon>
        <taxon>Pelagibacterium</taxon>
    </lineage>
</organism>
<evidence type="ECO:0000256" key="1">
    <source>
        <dbReference type="SAM" id="MobiDB-lite"/>
    </source>
</evidence>
<dbReference type="AlphaFoldDB" id="A0A369W8K0"/>
<dbReference type="OrthoDB" id="8454456at2"/>
<sequence length="74" mass="8180">MGHKVTQLSSNRMAQQDDEVENSTPKPALSTDSQAFIGLKLRELYDDVVAEPVPDRLLELLGKLGEDDRKNGAK</sequence>
<evidence type="ECO:0000259" key="2">
    <source>
        <dbReference type="Pfam" id="PF18557"/>
    </source>
</evidence>
<reference evidence="4" key="1">
    <citation type="submission" date="2018-07" db="EMBL/GenBank/DDBJ databases">
        <authorList>
            <person name="Liu B.-T."/>
            <person name="Du Z."/>
        </authorList>
    </citation>
    <scope>NUCLEOTIDE SEQUENCE [LARGE SCALE GENOMIC DNA]</scope>
    <source>
        <strain evidence="4">XYN52</strain>
    </source>
</reference>
<feature type="compositionally biased region" description="Polar residues" evidence="1">
    <location>
        <begin position="22"/>
        <end position="33"/>
    </location>
</feature>
<dbReference type="EMBL" id="QQNH01000002">
    <property type="protein sequence ID" value="RDE10165.1"/>
    <property type="molecule type" value="Genomic_DNA"/>
</dbReference>
<evidence type="ECO:0000313" key="3">
    <source>
        <dbReference type="EMBL" id="RDE10165.1"/>
    </source>
</evidence>
<protein>
    <recommendedName>
        <fullName evidence="2">Anti-sigma factor NepR domain-containing protein</fullName>
    </recommendedName>
</protein>
<proteinExistence type="predicted"/>
<dbReference type="Pfam" id="PF18557">
    <property type="entry name" value="NepR"/>
    <property type="match status" value="1"/>
</dbReference>
<feature type="region of interest" description="Disordered" evidence="1">
    <location>
        <begin position="1"/>
        <end position="33"/>
    </location>
</feature>